<keyword evidence="5" id="KW-1185">Reference proteome</keyword>
<name>A0ABS1VV34_9ACTN</name>
<keyword evidence="2" id="KW-0812">Transmembrane</keyword>
<feature type="domain" description="Novel STAND NTPase 1" evidence="3">
    <location>
        <begin position="92"/>
        <end position="449"/>
    </location>
</feature>
<comment type="caution">
    <text evidence="4">The sequence shown here is derived from an EMBL/GenBank/DDBJ whole genome shotgun (WGS) entry which is preliminary data.</text>
</comment>
<dbReference type="InterPro" id="IPR027417">
    <property type="entry name" value="P-loop_NTPase"/>
</dbReference>
<feature type="transmembrane region" description="Helical" evidence="2">
    <location>
        <begin position="58"/>
        <end position="77"/>
    </location>
</feature>
<keyword evidence="2" id="KW-0472">Membrane</keyword>
<proteinExistence type="predicted"/>
<feature type="transmembrane region" description="Helical" evidence="2">
    <location>
        <begin position="29"/>
        <end position="46"/>
    </location>
</feature>
<keyword evidence="2" id="KW-1133">Transmembrane helix</keyword>
<feature type="region of interest" description="Disordered" evidence="1">
    <location>
        <begin position="1"/>
        <end position="21"/>
    </location>
</feature>
<dbReference type="SUPFAM" id="SSF52540">
    <property type="entry name" value="P-loop containing nucleoside triphosphate hydrolases"/>
    <property type="match status" value="1"/>
</dbReference>
<dbReference type="CDD" id="cd01120">
    <property type="entry name" value="RecA-like_superfamily"/>
    <property type="match status" value="1"/>
</dbReference>
<evidence type="ECO:0000256" key="2">
    <source>
        <dbReference type="SAM" id="Phobius"/>
    </source>
</evidence>
<evidence type="ECO:0000313" key="4">
    <source>
        <dbReference type="EMBL" id="MBL7258341.1"/>
    </source>
</evidence>
<organism evidence="4 5">
    <name type="scientific">Paractinoplanes lichenicola</name>
    <dbReference type="NCBI Taxonomy" id="2802976"/>
    <lineage>
        <taxon>Bacteria</taxon>
        <taxon>Bacillati</taxon>
        <taxon>Actinomycetota</taxon>
        <taxon>Actinomycetes</taxon>
        <taxon>Micromonosporales</taxon>
        <taxon>Micromonosporaceae</taxon>
        <taxon>Paractinoplanes</taxon>
    </lineage>
</organism>
<evidence type="ECO:0000259" key="3">
    <source>
        <dbReference type="Pfam" id="PF20703"/>
    </source>
</evidence>
<feature type="compositionally biased region" description="Pro residues" evidence="1">
    <location>
        <begin position="1"/>
        <end position="14"/>
    </location>
</feature>
<accession>A0ABS1VV34</accession>
<dbReference type="Pfam" id="PF20703">
    <property type="entry name" value="nSTAND1"/>
    <property type="match status" value="1"/>
</dbReference>
<protein>
    <recommendedName>
        <fullName evidence="3">Novel STAND NTPase 1 domain-containing protein</fullName>
    </recommendedName>
</protein>
<dbReference type="InterPro" id="IPR049052">
    <property type="entry name" value="nSTAND1"/>
</dbReference>
<dbReference type="Proteomes" id="UP000598996">
    <property type="component" value="Unassembled WGS sequence"/>
</dbReference>
<gene>
    <name evidence="4" type="ORF">JKJ07_28935</name>
</gene>
<evidence type="ECO:0000313" key="5">
    <source>
        <dbReference type="Proteomes" id="UP000598996"/>
    </source>
</evidence>
<evidence type="ECO:0000256" key="1">
    <source>
        <dbReference type="SAM" id="MobiDB-lite"/>
    </source>
</evidence>
<sequence>MDHPSPTRPIPPRAPTAYGGRIERDPRELSTLFVGLFFGFAINILTAETDWLWSPLTAYPWIWVPISVGAWFLWRWWRRRRSAITWKGDDNPYPGLAAFEEDRAEVFFGRAQESWEILRRLDRSGLARQQRFVALVGPSGSGKSSLLRAGVLPRLPKRWRVIGPMQPGPEVFRDLRAACGGEELLGHLAGVGGRVVLVIDQLEDLFTQSRPDERGPFLDVLHEALAARRELHVVVTMRPEFLAAAGALKPGLFDQPIPIAALDPRHMRDAIERPAAAAGVTFEPRLVDLMLAEATVGDALPLLGHLLQRLYTESDRGVITIARYDAAGRVGGAITEHADAVYAGLITSYPASVVDATLLRLVGVEDDEPVRRAVSRASLSGDEAGVMAELRRARLLADRGAGGEVVLAHDSLFRQWRLLTELIDDHRPELAEMTLLERRAVVWTASGDRADLLPGPALARAESAVDGLAVSPVMRQFLEASALERARVNEDLARDIIEQVVDDEDVDLLAAVVATAMRERAPTRIGQLVLWSLKAEAARSAMRVGHRDLAFGLACLTDGRLRTCDDQGKVCTWDDDGRLTDVRWAGRATCCDTLLSPDGRLVLRDGAVWHAETSRRIAEVSGNPKAFPANDQFEIETGPGRFARYRIDGSELTLTRTAVNSRATALTWSLDGDRLAAVVNHTPSGGAFGVSASTMVARPGPVRPRRAVVARRRPAGRL</sequence>
<dbReference type="RefSeq" id="WP_202994961.1">
    <property type="nucleotide sequence ID" value="NZ_JAENHO010000008.1"/>
</dbReference>
<dbReference type="SUPFAM" id="SSF75011">
    <property type="entry name" value="3-carboxy-cis,cis-mucoante lactonizing enzyme"/>
    <property type="match status" value="1"/>
</dbReference>
<dbReference type="EMBL" id="JAENHO010000008">
    <property type="protein sequence ID" value="MBL7258341.1"/>
    <property type="molecule type" value="Genomic_DNA"/>
</dbReference>
<reference evidence="4 5" key="1">
    <citation type="submission" date="2021-01" db="EMBL/GenBank/DDBJ databases">
        <title>Actinoplanes sp. nov. LDG1-01 isolated from lichen.</title>
        <authorList>
            <person name="Saeng-In P."/>
            <person name="Phongsopitanun W."/>
            <person name="Kanchanasin P."/>
            <person name="Yuki M."/>
            <person name="Kudo T."/>
            <person name="Ohkuma M."/>
            <person name="Tanasupawat S."/>
        </authorList>
    </citation>
    <scope>NUCLEOTIDE SEQUENCE [LARGE SCALE GENOMIC DNA]</scope>
    <source>
        <strain evidence="4 5">LDG1-01</strain>
    </source>
</reference>